<comment type="similarity">
    <text evidence="2">Belongs to the UPF0073 (Hly-III) family.</text>
</comment>
<feature type="binding site" evidence="7">
    <location>
        <position position="72"/>
    </location>
    <ligand>
        <name>Zn(2+)</name>
        <dbReference type="ChEBI" id="CHEBI:29105"/>
    </ligand>
</feature>
<keyword evidence="7" id="KW-0479">Metal-binding</keyword>
<dbReference type="GO" id="GO:0046872">
    <property type="term" value="F:metal ion binding"/>
    <property type="evidence" value="ECO:0007669"/>
    <property type="project" value="UniProtKB-KW"/>
</dbReference>
<dbReference type="GO" id="GO:0005886">
    <property type="term" value="C:plasma membrane"/>
    <property type="evidence" value="ECO:0007669"/>
    <property type="project" value="UniProtKB-SubCell"/>
</dbReference>
<evidence type="ECO:0000256" key="3">
    <source>
        <dbReference type="ARBA" id="ARBA00022475"/>
    </source>
</evidence>
<sequence length="223" mass="24795">MSSKPLSKEKAYSIAEEVAHAITHGIGAVASIIGLVVMVLWSASYGDTWHVVSASIYGASLIILYTASTLYHAFPWPRVKSFFQHMDHAAIYFLIAGTYTPFALVNLRGPWGWTLLGVAWGIALIGVVLELTQKKRRKWLSLSLYLGLGWMAVLAIKPMIDNVDVGGLMLLVGGGLAYSFGVIFYVWKSLKYHHAIWHLFVLAGSVLHFFSIFYYVLPQPDIF</sequence>
<keyword evidence="3" id="KW-1003">Cell membrane</keyword>
<dbReference type="OrthoDB" id="9813689at2"/>
<dbReference type="NCBIfam" id="TIGR01065">
    <property type="entry name" value="hlyIII"/>
    <property type="match status" value="1"/>
</dbReference>
<proteinExistence type="inferred from homology"/>
<comment type="subcellular location">
    <subcellularLocation>
        <location evidence="1">Cell membrane</location>
        <topology evidence="1">Multi-pass membrane protein</topology>
    </subcellularLocation>
</comment>
<dbReference type="InterPro" id="IPR005744">
    <property type="entry name" value="Hy-lIII"/>
</dbReference>
<feature type="binding site" evidence="7">
    <location>
        <position position="194"/>
    </location>
    <ligand>
        <name>Zn(2+)</name>
        <dbReference type="ChEBI" id="CHEBI:29105"/>
    </ligand>
</feature>
<dbReference type="Pfam" id="PF03006">
    <property type="entry name" value="HlyIII"/>
    <property type="match status" value="1"/>
</dbReference>
<dbReference type="RefSeq" id="WP_126764017.1">
    <property type="nucleotide sequence ID" value="NZ_JBHLTZ010000010.1"/>
</dbReference>
<keyword evidence="4 8" id="KW-0812">Transmembrane</keyword>
<dbReference type="PANTHER" id="PTHR20855:SF3">
    <property type="entry name" value="LD03007P"/>
    <property type="match status" value="1"/>
</dbReference>
<dbReference type="EMBL" id="PIPW01000003">
    <property type="protein sequence ID" value="RUO51912.1"/>
    <property type="molecule type" value="Genomic_DNA"/>
</dbReference>
<gene>
    <name evidence="9" type="ORF">CWI69_09720</name>
</gene>
<feature type="transmembrane region" description="Helical" evidence="8">
    <location>
        <begin position="139"/>
        <end position="160"/>
    </location>
</feature>
<evidence type="ECO:0000256" key="4">
    <source>
        <dbReference type="ARBA" id="ARBA00022692"/>
    </source>
</evidence>
<keyword evidence="10" id="KW-1185">Reference proteome</keyword>
<evidence type="ECO:0000256" key="2">
    <source>
        <dbReference type="ARBA" id="ARBA00008488"/>
    </source>
</evidence>
<dbReference type="InterPro" id="IPR004254">
    <property type="entry name" value="AdipoR/HlyIII-related"/>
</dbReference>
<feature type="transmembrane region" description="Helical" evidence="8">
    <location>
        <begin position="49"/>
        <end position="74"/>
    </location>
</feature>
<dbReference type="GO" id="GO:0140911">
    <property type="term" value="F:pore-forming activity"/>
    <property type="evidence" value="ECO:0007669"/>
    <property type="project" value="InterPro"/>
</dbReference>
<keyword evidence="5 8" id="KW-1133">Transmembrane helix</keyword>
<protein>
    <submittedName>
        <fullName evidence="9">Hemolysin III</fullName>
    </submittedName>
</protein>
<evidence type="ECO:0000313" key="10">
    <source>
        <dbReference type="Proteomes" id="UP000287198"/>
    </source>
</evidence>
<reference evidence="10" key="1">
    <citation type="journal article" date="2018" name="Front. Microbiol.">
        <title>Genome-Based Analysis Reveals the Taxonomy and Diversity of the Family Idiomarinaceae.</title>
        <authorList>
            <person name="Liu Y."/>
            <person name="Lai Q."/>
            <person name="Shao Z."/>
        </authorList>
    </citation>
    <scope>NUCLEOTIDE SEQUENCE [LARGE SCALE GENOMIC DNA]</scope>
    <source>
        <strain evidence="10">BH195</strain>
    </source>
</reference>
<evidence type="ECO:0000256" key="8">
    <source>
        <dbReference type="SAM" id="Phobius"/>
    </source>
</evidence>
<feature type="transmembrane region" description="Helical" evidence="8">
    <location>
        <begin position="199"/>
        <end position="217"/>
    </location>
</feature>
<evidence type="ECO:0000256" key="5">
    <source>
        <dbReference type="ARBA" id="ARBA00022989"/>
    </source>
</evidence>
<evidence type="ECO:0000313" key="9">
    <source>
        <dbReference type="EMBL" id="RUO51912.1"/>
    </source>
</evidence>
<feature type="transmembrane region" description="Helical" evidence="8">
    <location>
        <begin position="111"/>
        <end position="132"/>
    </location>
</feature>
<dbReference type="PANTHER" id="PTHR20855">
    <property type="entry name" value="ADIPOR/PROGESTIN RECEPTOR-RELATED"/>
    <property type="match status" value="1"/>
</dbReference>
<dbReference type="AlphaFoldDB" id="A0A432XT68"/>
<feature type="transmembrane region" description="Helical" evidence="8">
    <location>
        <begin position="86"/>
        <end position="105"/>
    </location>
</feature>
<evidence type="ECO:0000256" key="6">
    <source>
        <dbReference type="ARBA" id="ARBA00023136"/>
    </source>
</evidence>
<feature type="transmembrane region" description="Helical" evidence="8">
    <location>
        <begin position="21"/>
        <end position="43"/>
    </location>
</feature>
<comment type="caution">
    <text evidence="9">The sequence shown here is derived from an EMBL/GenBank/DDBJ whole genome shotgun (WGS) entry which is preliminary data.</text>
</comment>
<name>A0A432XT68_9GAMM</name>
<evidence type="ECO:0000256" key="1">
    <source>
        <dbReference type="ARBA" id="ARBA00004651"/>
    </source>
</evidence>
<dbReference type="Proteomes" id="UP000287198">
    <property type="component" value="Unassembled WGS sequence"/>
</dbReference>
<evidence type="ECO:0000256" key="7">
    <source>
        <dbReference type="PIRSR" id="PIRSR604254-1"/>
    </source>
</evidence>
<keyword evidence="6 8" id="KW-0472">Membrane</keyword>
<feature type="binding site" evidence="7">
    <location>
        <position position="198"/>
    </location>
    <ligand>
        <name>Zn(2+)</name>
        <dbReference type="ChEBI" id="CHEBI:29105"/>
    </ligand>
</feature>
<keyword evidence="7" id="KW-0862">Zinc</keyword>
<feature type="transmembrane region" description="Helical" evidence="8">
    <location>
        <begin position="166"/>
        <end position="187"/>
    </location>
</feature>
<organism evidence="9 10">
    <name type="scientific">Pseudidiomarina halophila</name>
    <dbReference type="NCBI Taxonomy" id="1449799"/>
    <lineage>
        <taxon>Bacteria</taxon>
        <taxon>Pseudomonadati</taxon>
        <taxon>Pseudomonadota</taxon>
        <taxon>Gammaproteobacteria</taxon>
        <taxon>Alteromonadales</taxon>
        <taxon>Idiomarinaceae</taxon>
        <taxon>Pseudidiomarina</taxon>
    </lineage>
</organism>
<accession>A0A432XT68</accession>